<gene>
    <name evidence="8" type="ORF">C1I99_21750</name>
</gene>
<evidence type="ECO:0000256" key="1">
    <source>
        <dbReference type="ARBA" id="ARBA00001033"/>
    </source>
</evidence>
<comment type="caution">
    <text evidence="8">The sequence shown here is derived from an EMBL/GenBank/DDBJ whole genome shotgun (WGS) entry which is preliminary data.</text>
</comment>
<sequence length="267" mass="28189">MSDYGELLPVATEAVARAAEMMRHRSPGALTVKGDRDFASQLDYEIEREIRALLDEATPEIGFLGEEDGASGGGKMQWVLDPIDGTANFVRGIPLCAVSLGLLHGNQAVLGVIELPFLGNRYAAAECAGATVDGKPIRVSVTSKLNDAIVAIGDYATGADAPTRNRRRLALTASLAQTVQRVRMTGTAALDLAWLAEGRIDAAVTLSNHPWDMTAGVAIAREAGGLVVGSTGEPHNKTSAITVASSPQIAEHLLHLVRLSEQDRRSS</sequence>
<feature type="binding site" evidence="6">
    <location>
        <position position="81"/>
    </location>
    <ligand>
        <name>Mg(2+)</name>
        <dbReference type="ChEBI" id="CHEBI:18420"/>
        <label>1</label>
        <note>catalytic</note>
    </ligand>
</feature>
<organism evidence="8 9">
    <name type="scientific">Micromonospora deserti</name>
    <dbReference type="NCBI Taxonomy" id="2070366"/>
    <lineage>
        <taxon>Bacteria</taxon>
        <taxon>Bacillati</taxon>
        <taxon>Actinomycetota</taxon>
        <taxon>Actinomycetes</taxon>
        <taxon>Micromonosporales</taxon>
        <taxon>Micromonosporaceae</taxon>
        <taxon>Micromonospora</taxon>
    </lineage>
</organism>
<dbReference type="Pfam" id="PF00459">
    <property type="entry name" value="Inositol_P"/>
    <property type="match status" value="1"/>
</dbReference>
<dbReference type="EMBL" id="POUB01000177">
    <property type="protein sequence ID" value="PZF92494.1"/>
    <property type="molecule type" value="Genomic_DNA"/>
</dbReference>
<protein>
    <recommendedName>
        <fullName evidence="7">Inositol-1-monophosphatase</fullName>
        <ecNumber evidence="7">3.1.3.25</ecNumber>
    </recommendedName>
</protein>
<dbReference type="InterPro" id="IPR033942">
    <property type="entry name" value="IMPase"/>
</dbReference>
<evidence type="ECO:0000256" key="4">
    <source>
        <dbReference type="ARBA" id="ARBA00022801"/>
    </source>
</evidence>
<comment type="similarity">
    <text evidence="7">Belongs to the inositol monophosphatase superfamily.</text>
</comment>
<dbReference type="Proteomes" id="UP000248749">
    <property type="component" value="Unassembled WGS sequence"/>
</dbReference>
<feature type="binding site" evidence="6">
    <location>
        <position position="66"/>
    </location>
    <ligand>
        <name>Mg(2+)</name>
        <dbReference type="ChEBI" id="CHEBI:18420"/>
        <label>1</label>
        <note>catalytic</note>
    </ligand>
</feature>
<dbReference type="AlphaFoldDB" id="A0A2W2CHR7"/>
<evidence type="ECO:0000313" key="9">
    <source>
        <dbReference type="Proteomes" id="UP000248749"/>
    </source>
</evidence>
<dbReference type="RefSeq" id="WP_111136078.1">
    <property type="nucleotide sequence ID" value="NZ_POUB01000177.1"/>
</dbReference>
<dbReference type="EC" id="3.1.3.25" evidence="7"/>
<evidence type="ECO:0000256" key="2">
    <source>
        <dbReference type="ARBA" id="ARBA00001946"/>
    </source>
</evidence>
<evidence type="ECO:0000313" key="8">
    <source>
        <dbReference type="EMBL" id="PZF92494.1"/>
    </source>
</evidence>
<evidence type="ECO:0000256" key="3">
    <source>
        <dbReference type="ARBA" id="ARBA00022723"/>
    </source>
</evidence>
<reference evidence="8 9" key="1">
    <citation type="submission" date="2018-01" db="EMBL/GenBank/DDBJ databases">
        <title>Draft genome sequence of Salinispora sp. 13K206.</title>
        <authorList>
            <person name="Sahin N."/>
            <person name="Saygin H."/>
            <person name="Ay H."/>
        </authorList>
    </citation>
    <scope>NUCLEOTIDE SEQUENCE [LARGE SCALE GENOMIC DNA]</scope>
    <source>
        <strain evidence="8 9">13K206</strain>
    </source>
</reference>
<evidence type="ECO:0000256" key="6">
    <source>
        <dbReference type="PIRSR" id="PIRSR600760-2"/>
    </source>
</evidence>
<dbReference type="PANTHER" id="PTHR20854">
    <property type="entry name" value="INOSITOL MONOPHOSPHATASE"/>
    <property type="match status" value="1"/>
</dbReference>
<evidence type="ECO:0000256" key="5">
    <source>
        <dbReference type="ARBA" id="ARBA00022842"/>
    </source>
</evidence>
<evidence type="ECO:0000256" key="7">
    <source>
        <dbReference type="RuleBase" id="RU364068"/>
    </source>
</evidence>
<keyword evidence="3 6" id="KW-0479">Metal-binding</keyword>
<proteinExistence type="inferred from homology"/>
<feature type="binding site" evidence="6">
    <location>
        <position position="212"/>
    </location>
    <ligand>
        <name>Mg(2+)</name>
        <dbReference type="ChEBI" id="CHEBI:18420"/>
        <label>1</label>
        <note>catalytic</note>
    </ligand>
</feature>
<dbReference type="InterPro" id="IPR020583">
    <property type="entry name" value="Inositol_monoP_metal-BS"/>
</dbReference>
<dbReference type="SUPFAM" id="SSF56655">
    <property type="entry name" value="Carbohydrate phosphatase"/>
    <property type="match status" value="1"/>
</dbReference>
<dbReference type="GO" id="GO:0046872">
    <property type="term" value="F:metal ion binding"/>
    <property type="evidence" value="ECO:0007669"/>
    <property type="project" value="UniProtKB-KW"/>
</dbReference>
<comment type="cofactor">
    <cofactor evidence="2 6 7">
        <name>Mg(2+)</name>
        <dbReference type="ChEBI" id="CHEBI:18420"/>
    </cofactor>
</comment>
<dbReference type="OrthoDB" id="9772456at2"/>
<keyword evidence="5 6" id="KW-0460">Magnesium</keyword>
<feature type="binding site" evidence="6">
    <location>
        <position position="83"/>
    </location>
    <ligand>
        <name>Mg(2+)</name>
        <dbReference type="ChEBI" id="CHEBI:18420"/>
        <label>1</label>
        <note>catalytic</note>
    </ligand>
</feature>
<dbReference type="CDD" id="cd01639">
    <property type="entry name" value="IMPase"/>
    <property type="match status" value="1"/>
</dbReference>
<dbReference type="GO" id="GO:0008934">
    <property type="term" value="F:inositol monophosphate 1-phosphatase activity"/>
    <property type="evidence" value="ECO:0007669"/>
    <property type="project" value="InterPro"/>
</dbReference>
<dbReference type="GO" id="GO:0006020">
    <property type="term" value="P:inositol metabolic process"/>
    <property type="evidence" value="ECO:0007669"/>
    <property type="project" value="TreeGrafter"/>
</dbReference>
<dbReference type="Gene3D" id="3.30.540.10">
    <property type="entry name" value="Fructose-1,6-Bisphosphatase, subunit A, domain 1"/>
    <property type="match status" value="1"/>
</dbReference>
<keyword evidence="9" id="KW-1185">Reference proteome</keyword>
<dbReference type="PANTHER" id="PTHR20854:SF4">
    <property type="entry name" value="INOSITOL-1-MONOPHOSPHATASE-RELATED"/>
    <property type="match status" value="1"/>
</dbReference>
<dbReference type="InterPro" id="IPR000760">
    <property type="entry name" value="Inositol_monophosphatase-like"/>
</dbReference>
<dbReference type="PRINTS" id="PR00377">
    <property type="entry name" value="IMPHPHTASES"/>
</dbReference>
<dbReference type="GO" id="GO:0007165">
    <property type="term" value="P:signal transduction"/>
    <property type="evidence" value="ECO:0007669"/>
    <property type="project" value="TreeGrafter"/>
</dbReference>
<name>A0A2W2CHR7_9ACTN</name>
<dbReference type="Gene3D" id="3.40.190.80">
    <property type="match status" value="1"/>
</dbReference>
<comment type="catalytic activity">
    <reaction evidence="1 7">
        <text>a myo-inositol phosphate + H2O = myo-inositol + phosphate</text>
        <dbReference type="Rhea" id="RHEA:24056"/>
        <dbReference type="ChEBI" id="CHEBI:15377"/>
        <dbReference type="ChEBI" id="CHEBI:17268"/>
        <dbReference type="ChEBI" id="CHEBI:43474"/>
        <dbReference type="ChEBI" id="CHEBI:84139"/>
        <dbReference type="EC" id="3.1.3.25"/>
    </reaction>
</comment>
<keyword evidence="4 7" id="KW-0378">Hydrolase</keyword>
<accession>A0A2W2CHR7</accession>
<feature type="binding site" evidence="6">
    <location>
        <position position="84"/>
    </location>
    <ligand>
        <name>Mg(2+)</name>
        <dbReference type="ChEBI" id="CHEBI:18420"/>
        <label>1</label>
        <note>catalytic</note>
    </ligand>
</feature>
<dbReference type="PROSITE" id="PS00629">
    <property type="entry name" value="IMP_1"/>
    <property type="match status" value="1"/>
</dbReference>